<dbReference type="CDD" id="cd06127">
    <property type="entry name" value="DEDDh"/>
    <property type="match status" value="1"/>
</dbReference>
<dbReference type="GO" id="GO:0005829">
    <property type="term" value="C:cytosol"/>
    <property type="evidence" value="ECO:0007669"/>
    <property type="project" value="TreeGrafter"/>
</dbReference>
<dbReference type="GO" id="GO:0045004">
    <property type="term" value="P:DNA replication proofreading"/>
    <property type="evidence" value="ECO:0007669"/>
    <property type="project" value="TreeGrafter"/>
</dbReference>
<dbReference type="InterPro" id="IPR000014">
    <property type="entry name" value="PAS"/>
</dbReference>
<evidence type="ECO:0000256" key="2">
    <source>
        <dbReference type="ARBA" id="ARBA00025483"/>
    </source>
</evidence>
<comment type="subunit">
    <text evidence="3">DNA polymerase III contains a core (composed of alpha, epsilon and theta chains) that associates with a tau subunit. This core dimerizes to form the POLIII' complex. PolIII' associates with the gamma complex (composed of gamma, delta, delta', psi and chi chains) and with the beta chain to form the complete DNA polymerase III complex.</text>
</comment>
<dbReference type="STRING" id="1244869.H261_19319"/>
<dbReference type="InterPro" id="IPR006054">
    <property type="entry name" value="DnaQ"/>
</dbReference>
<organism evidence="8 9">
    <name type="scientific">Paramagnetospirillum caucaseum</name>
    <dbReference type="NCBI Taxonomy" id="1244869"/>
    <lineage>
        <taxon>Bacteria</taxon>
        <taxon>Pseudomonadati</taxon>
        <taxon>Pseudomonadota</taxon>
        <taxon>Alphaproteobacteria</taxon>
        <taxon>Rhodospirillales</taxon>
        <taxon>Magnetospirillaceae</taxon>
        <taxon>Paramagnetospirillum</taxon>
    </lineage>
</organism>
<evidence type="ECO:0000313" key="8">
    <source>
        <dbReference type="EMBL" id="EME68252.1"/>
    </source>
</evidence>
<evidence type="ECO:0000256" key="1">
    <source>
        <dbReference type="ARBA" id="ARBA00012417"/>
    </source>
</evidence>
<dbReference type="GO" id="GO:0008408">
    <property type="term" value="F:3'-5' exonuclease activity"/>
    <property type="evidence" value="ECO:0007669"/>
    <property type="project" value="TreeGrafter"/>
</dbReference>
<keyword evidence="5" id="KW-1133">Transmembrane helix</keyword>
<dbReference type="SMART" id="SM00479">
    <property type="entry name" value="EXOIII"/>
    <property type="match status" value="1"/>
</dbReference>
<evidence type="ECO:0000313" key="9">
    <source>
        <dbReference type="Proteomes" id="UP000011744"/>
    </source>
</evidence>
<dbReference type="EC" id="2.7.7.7" evidence="1"/>
<reference evidence="8 9" key="1">
    <citation type="journal article" date="2014" name="Genome Announc.">
        <title>Draft Genome Sequence of Magnetospirillum sp. Strain SO-1, a Freshwater Magnetotactic Bacterium Isolated from the Ol'khovka River, Russia.</title>
        <authorList>
            <person name="Grouzdev D.S."/>
            <person name="Dziuba M.V."/>
            <person name="Sukhacheva M.S."/>
            <person name="Mardanov A.V."/>
            <person name="Beletskiy A.V."/>
            <person name="Kuznetsov B.B."/>
            <person name="Skryabin K.G."/>
        </authorList>
    </citation>
    <scope>NUCLEOTIDE SEQUENCE [LARGE SCALE GENOMIC DNA]</scope>
    <source>
        <strain evidence="8 9">SO-1</strain>
    </source>
</reference>
<dbReference type="SUPFAM" id="SSF53098">
    <property type="entry name" value="Ribonuclease H-like"/>
    <property type="match status" value="1"/>
</dbReference>
<feature type="transmembrane region" description="Helical" evidence="5">
    <location>
        <begin position="44"/>
        <end position="64"/>
    </location>
</feature>
<gene>
    <name evidence="8" type="ORF">H261_19319</name>
</gene>
<dbReference type="EMBL" id="AONQ01000073">
    <property type="protein sequence ID" value="EME68252.1"/>
    <property type="molecule type" value="Genomic_DNA"/>
</dbReference>
<feature type="domain" description="PAS" evidence="6">
    <location>
        <begin position="137"/>
        <end position="203"/>
    </location>
</feature>
<dbReference type="Gene3D" id="3.30.450.20">
    <property type="entry name" value="PAS domain"/>
    <property type="match status" value="1"/>
</dbReference>
<comment type="caution">
    <text evidence="8">The sequence shown here is derived from an EMBL/GenBank/DDBJ whole genome shotgun (WGS) entry which is preliminary data.</text>
</comment>
<dbReference type="SUPFAM" id="SSF55785">
    <property type="entry name" value="PYP-like sensor domain (PAS domain)"/>
    <property type="match status" value="1"/>
</dbReference>
<keyword evidence="5" id="KW-0812">Transmembrane</keyword>
<evidence type="ECO:0000256" key="5">
    <source>
        <dbReference type="SAM" id="Phobius"/>
    </source>
</evidence>
<keyword evidence="5" id="KW-0472">Membrane</keyword>
<evidence type="ECO:0000259" key="7">
    <source>
        <dbReference type="SMART" id="SM00479"/>
    </source>
</evidence>
<accession>M2ZLV0</accession>
<dbReference type="InterPro" id="IPR035965">
    <property type="entry name" value="PAS-like_dom_sf"/>
</dbReference>
<evidence type="ECO:0000256" key="4">
    <source>
        <dbReference type="ARBA" id="ARBA00049244"/>
    </source>
</evidence>
<evidence type="ECO:0000259" key="6">
    <source>
        <dbReference type="SMART" id="SM00091"/>
    </source>
</evidence>
<dbReference type="Pfam" id="PF00929">
    <property type="entry name" value="RNase_T"/>
    <property type="match status" value="1"/>
</dbReference>
<dbReference type="Gene3D" id="3.30.420.10">
    <property type="entry name" value="Ribonuclease H-like superfamily/Ribonuclease H"/>
    <property type="match status" value="1"/>
</dbReference>
<comment type="catalytic activity">
    <reaction evidence="4">
        <text>DNA(n) + a 2'-deoxyribonucleoside 5'-triphosphate = DNA(n+1) + diphosphate</text>
        <dbReference type="Rhea" id="RHEA:22508"/>
        <dbReference type="Rhea" id="RHEA-COMP:17339"/>
        <dbReference type="Rhea" id="RHEA-COMP:17340"/>
        <dbReference type="ChEBI" id="CHEBI:33019"/>
        <dbReference type="ChEBI" id="CHEBI:61560"/>
        <dbReference type="ChEBI" id="CHEBI:173112"/>
        <dbReference type="EC" id="2.7.7.7"/>
    </reaction>
</comment>
<dbReference type="InterPro" id="IPR012337">
    <property type="entry name" value="RNaseH-like_sf"/>
</dbReference>
<dbReference type="eggNOG" id="COG5002">
    <property type="taxonomic scope" value="Bacteria"/>
</dbReference>
<protein>
    <recommendedName>
        <fullName evidence="1">DNA-directed DNA polymerase</fullName>
        <ecNumber evidence="1">2.7.7.7</ecNumber>
    </recommendedName>
</protein>
<feature type="transmembrane region" description="Helical" evidence="5">
    <location>
        <begin position="12"/>
        <end position="32"/>
    </location>
</feature>
<sequence>MSVAVKWRGPFPWLAAAFAADVAVTVAAGYFMSQGVVDREELTALVMVSLAGAAFLFAVSWKAIDFLVVRSIKKMAAEVRAIAYGTGGRDRIDPERYFIIAPLPEAVNEVCSRMVKARIELAEGLSAATRKSEENSNRLAAILNDLHEGVVVCNQRHQLVLYNQVAFDMLRETAELGLGRSLFETVAREPVMHMMDILGNRGGGGERGLPFLAGTTDDRMLLQGRMTLIRNDEGAVTGYVVTLVDAGPQLSALAGREALLREVAEDVEMPLRRMLLSAGDPNTIRHECMAISDAIKRVTKGYHAMLAGWWPMADINSTELLSFVASRLGGGMNATVVGLPVWLHGDSHSLVMAIESLVWRVADRSGATQFDLSGGSDDHGAWIGFAWEGEVVEQAQLDRWLAQPLVALGGMTVKDVLEHHAGAELVRDRRDGGGALRIPMRKGVERHGHGRQVLPGRPEFYDMTLLEQSRDTGAMGSRPLRSLTFVVFDTETTGLHPSQGDQIVSIAGVRIVNGRILSGESFNRIVNPGRPIPAESIRYHGITDEMVVDKPPAGVVLPQFRSYVADAVLVAHNAAFDLKFLRMRESDMGVRFDSPVLDTMILSNFLDGPEAGHSLDDICERYAIEITDRHTALGDAMVTAAVLLRQIEALEGRGIHTLDDAVKTLDIAMILHERQRVL</sequence>
<dbReference type="PATRIC" id="fig|1244869.3.peg.3851"/>
<dbReference type="FunFam" id="3.30.420.10:FF:000045">
    <property type="entry name" value="3'-5' exonuclease DinG"/>
    <property type="match status" value="1"/>
</dbReference>
<dbReference type="SMART" id="SM00091">
    <property type="entry name" value="PAS"/>
    <property type="match status" value="1"/>
</dbReference>
<dbReference type="PANTHER" id="PTHR30231">
    <property type="entry name" value="DNA POLYMERASE III SUBUNIT EPSILON"/>
    <property type="match status" value="1"/>
</dbReference>
<dbReference type="NCBIfam" id="TIGR00573">
    <property type="entry name" value="dnaq"/>
    <property type="match status" value="1"/>
</dbReference>
<dbReference type="GO" id="GO:0003677">
    <property type="term" value="F:DNA binding"/>
    <property type="evidence" value="ECO:0007669"/>
    <property type="project" value="InterPro"/>
</dbReference>
<dbReference type="InterPro" id="IPR036397">
    <property type="entry name" value="RNaseH_sf"/>
</dbReference>
<dbReference type="GO" id="GO:0003887">
    <property type="term" value="F:DNA-directed DNA polymerase activity"/>
    <property type="evidence" value="ECO:0007669"/>
    <property type="project" value="UniProtKB-EC"/>
</dbReference>
<name>M2ZLV0_9PROT</name>
<dbReference type="PANTHER" id="PTHR30231:SF41">
    <property type="entry name" value="DNA POLYMERASE III SUBUNIT EPSILON"/>
    <property type="match status" value="1"/>
</dbReference>
<dbReference type="eggNOG" id="COG2176">
    <property type="taxonomic scope" value="Bacteria"/>
</dbReference>
<keyword evidence="9" id="KW-1185">Reference proteome</keyword>
<dbReference type="AlphaFoldDB" id="M2ZLV0"/>
<comment type="function">
    <text evidence="2">DNA polymerase III is a complex, multichain enzyme responsible for most of the replicative synthesis in bacteria. The epsilon subunit contain the editing function and is a proofreading 3'-5' exonuclease.</text>
</comment>
<proteinExistence type="predicted"/>
<dbReference type="Proteomes" id="UP000011744">
    <property type="component" value="Unassembled WGS sequence"/>
</dbReference>
<dbReference type="InterPro" id="IPR013520">
    <property type="entry name" value="Ribonucl_H"/>
</dbReference>
<feature type="domain" description="Exonuclease" evidence="7">
    <location>
        <begin position="484"/>
        <end position="652"/>
    </location>
</feature>
<evidence type="ECO:0000256" key="3">
    <source>
        <dbReference type="ARBA" id="ARBA00026073"/>
    </source>
</evidence>